<feature type="transmembrane region" description="Helical" evidence="8">
    <location>
        <begin position="217"/>
        <end position="235"/>
    </location>
</feature>
<name>A0ABP9D628_9ACTN</name>
<protein>
    <submittedName>
        <fullName evidence="10">MFS transporter</fullName>
    </submittedName>
</protein>
<dbReference type="CDD" id="cd17321">
    <property type="entry name" value="MFS_MMR_MDR_like"/>
    <property type="match status" value="1"/>
</dbReference>
<evidence type="ECO:0000313" key="10">
    <source>
        <dbReference type="EMBL" id="GAA4823225.1"/>
    </source>
</evidence>
<evidence type="ECO:0000256" key="6">
    <source>
        <dbReference type="ARBA" id="ARBA00023136"/>
    </source>
</evidence>
<evidence type="ECO:0000256" key="3">
    <source>
        <dbReference type="ARBA" id="ARBA00022475"/>
    </source>
</evidence>
<feature type="transmembrane region" description="Helical" evidence="8">
    <location>
        <begin position="349"/>
        <end position="367"/>
    </location>
</feature>
<feature type="transmembrane region" description="Helical" evidence="8">
    <location>
        <begin position="120"/>
        <end position="141"/>
    </location>
</feature>
<evidence type="ECO:0000259" key="9">
    <source>
        <dbReference type="PROSITE" id="PS50850"/>
    </source>
</evidence>
<feature type="transmembrane region" description="Helical" evidence="8">
    <location>
        <begin position="28"/>
        <end position="51"/>
    </location>
</feature>
<evidence type="ECO:0000256" key="4">
    <source>
        <dbReference type="ARBA" id="ARBA00022692"/>
    </source>
</evidence>
<dbReference type="InterPro" id="IPR020846">
    <property type="entry name" value="MFS_dom"/>
</dbReference>
<dbReference type="Pfam" id="PF07690">
    <property type="entry name" value="MFS_1"/>
    <property type="match status" value="1"/>
</dbReference>
<dbReference type="SUPFAM" id="SSF103473">
    <property type="entry name" value="MFS general substrate transporter"/>
    <property type="match status" value="1"/>
</dbReference>
<feature type="transmembrane region" description="Helical" evidence="8">
    <location>
        <begin position="95"/>
        <end position="114"/>
    </location>
</feature>
<reference evidence="11" key="1">
    <citation type="journal article" date="2019" name="Int. J. Syst. Evol. Microbiol.">
        <title>The Global Catalogue of Microorganisms (GCM) 10K type strain sequencing project: providing services to taxonomists for standard genome sequencing and annotation.</title>
        <authorList>
            <consortium name="The Broad Institute Genomics Platform"/>
            <consortium name="The Broad Institute Genome Sequencing Center for Infectious Disease"/>
            <person name="Wu L."/>
            <person name="Ma J."/>
        </authorList>
    </citation>
    <scope>NUCLEOTIDE SEQUENCE [LARGE SCALE GENOMIC DNA]</scope>
    <source>
        <strain evidence="11">JCM 18542</strain>
    </source>
</reference>
<keyword evidence="6 8" id="KW-0472">Membrane</keyword>
<dbReference type="PANTHER" id="PTHR42718">
    <property type="entry name" value="MAJOR FACILITATOR SUPERFAMILY MULTIDRUG TRANSPORTER MFSC"/>
    <property type="match status" value="1"/>
</dbReference>
<keyword evidence="4 8" id="KW-0812">Transmembrane</keyword>
<comment type="subcellular location">
    <subcellularLocation>
        <location evidence="1">Cell membrane</location>
        <topology evidence="1">Multi-pass membrane protein</topology>
    </subcellularLocation>
</comment>
<feature type="transmembrane region" description="Helical" evidence="8">
    <location>
        <begin position="241"/>
        <end position="263"/>
    </location>
</feature>
<evidence type="ECO:0000256" key="8">
    <source>
        <dbReference type="SAM" id="Phobius"/>
    </source>
</evidence>
<evidence type="ECO:0000256" key="5">
    <source>
        <dbReference type="ARBA" id="ARBA00022989"/>
    </source>
</evidence>
<feature type="transmembrane region" description="Helical" evidence="8">
    <location>
        <begin position="63"/>
        <end position="83"/>
    </location>
</feature>
<keyword evidence="11" id="KW-1185">Reference proteome</keyword>
<feature type="transmembrane region" description="Helical" evidence="8">
    <location>
        <begin position="373"/>
        <end position="391"/>
    </location>
</feature>
<dbReference type="Gene3D" id="1.20.1250.20">
    <property type="entry name" value="MFS general substrate transporter like domains"/>
    <property type="match status" value="1"/>
</dbReference>
<gene>
    <name evidence="10" type="ORF">GCM10023353_34870</name>
</gene>
<evidence type="ECO:0000313" key="11">
    <source>
        <dbReference type="Proteomes" id="UP001500839"/>
    </source>
</evidence>
<dbReference type="InterPro" id="IPR004638">
    <property type="entry name" value="EmrB-like"/>
</dbReference>
<feature type="transmembrane region" description="Helical" evidence="8">
    <location>
        <begin position="283"/>
        <end position="304"/>
    </location>
</feature>
<dbReference type="PROSITE" id="PS50850">
    <property type="entry name" value="MFS"/>
    <property type="match status" value="1"/>
</dbReference>
<dbReference type="EMBL" id="BAABKQ010000001">
    <property type="protein sequence ID" value="GAA4823225.1"/>
    <property type="molecule type" value="Genomic_DNA"/>
</dbReference>
<evidence type="ECO:0000256" key="7">
    <source>
        <dbReference type="SAM" id="MobiDB-lite"/>
    </source>
</evidence>
<dbReference type="PANTHER" id="PTHR42718:SF42">
    <property type="entry name" value="EXPORT PROTEIN"/>
    <property type="match status" value="1"/>
</dbReference>
<dbReference type="InterPro" id="IPR011701">
    <property type="entry name" value="MFS"/>
</dbReference>
<dbReference type="NCBIfam" id="TIGR00711">
    <property type="entry name" value="efflux_EmrB"/>
    <property type="match status" value="1"/>
</dbReference>
<feature type="transmembrane region" description="Helical" evidence="8">
    <location>
        <begin position="324"/>
        <end position="342"/>
    </location>
</feature>
<sequence>MSILTAPLTAPPPGDAPRETMTALRRGAILVVVCLAELLVLLDNTVVNVALPSMGVSLGADFAGLQWIVDAYTLTFAGFLLAFGHLGDRYGRRRLMMIGLAGVAVMSIGGALATDVGMVIAARAAMGVFAAAVFPATLALLTNTFTTPKARGAAIAVWTAMAGFAVAIGPTAGGWLLEHFSWHSVFWMNVPIALAVLIAAALVLPESRTTAHGRLDVLGLVLSLAGIVTLVWSIIEGPRNGWLSPVTLCAFAGAVALLAAFVWREIRAENPVFDVTLFRNRRFSLPALSITVAYFSMFGFLFLITQYFQGIQEYSPLEFGIRSLPFAAAVLIAAPAATMLALRIGTTAVLIGGFVLLATGMGLAGQVTVDSPYAGIVLISMILMGLGLAVVQGPATESVMGSVTAEEAGAGSAVNDTTREIGGALGVAVLGSIVASTYTATVTPLVDRIPDTMMDPQQKEYARQSVLTVLEIRQHDVPSLFSDTKDQLILTMKAAALDGFQIASYATVGLAVLCAIVVAVLLPWRRPEGGSVLLGWMERPSPDDPVESAEPAPPDGDASTDGTDDPAGRSGITDTDDRTPRRSTAR</sequence>
<feature type="region of interest" description="Disordered" evidence="7">
    <location>
        <begin position="535"/>
        <end position="586"/>
    </location>
</feature>
<feature type="transmembrane region" description="Helical" evidence="8">
    <location>
        <begin position="153"/>
        <end position="173"/>
    </location>
</feature>
<dbReference type="Gene3D" id="1.20.1720.10">
    <property type="entry name" value="Multidrug resistance protein D"/>
    <property type="match status" value="1"/>
</dbReference>
<proteinExistence type="predicted"/>
<keyword evidence="3" id="KW-1003">Cell membrane</keyword>
<feature type="domain" description="Major facilitator superfamily (MFS) profile" evidence="9">
    <location>
        <begin position="29"/>
        <end position="526"/>
    </location>
</feature>
<evidence type="ECO:0000256" key="2">
    <source>
        <dbReference type="ARBA" id="ARBA00022448"/>
    </source>
</evidence>
<dbReference type="Proteomes" id="UP001500839">
    <property type="component" value="Unassembled WGS sequence"/>
</dbReference>
<organism evidence="10 11">
    <name type="scientific">Tomitella cavernea</name>
    <dbReference type="NCBI Taxonomy" id="1387982"/>
    <lineage>
        <taxon>Bacteria</taxon>
        <taxon>Bacillati</taxon>
        <taxon>Actinomycetota</taxon>
        <taxon>Actinomycetes</taxon>
        <taxon>Mycobacteriales</taxon>
        <taxon>Tomitella</taxon>
    </lineage>
</organism>
<comment type="caution">
    <text evidence="10">The sequence shown here is derived from an EMBL/GenBank/DDBJ whole genome shotgun (WGS) entry which is preliminary data.</text>
</comment>
<keyword evidence="2" id="KW-0813">Transport</keyword>
<keyword evidence="5 8" id="KW-1133">Transmembrane helix</keyword>
<feature type="transmembrane region" description="Helical" evidence="8">
    <location>
        <begin position="502"/>
        <end position="524"/>
    </location>
</feature>
<accession>A0ABP9D628</accession>
<feature type="transmembrane region" description="Helical" evidence="8">
    <location>
        <begin position="185"/>
        <end position="205"/>
    </location>
</feature>
<dbReference type="InterPro" id="IPR036259">
    <property type="entry name" value="MFS_trans_sf"/>
</dbReference>
<evidence type="ECO:0000256" key="1">
    <source>
        <dbReference type="ARBA" id="ARBA00004651"/>
    </source>
</evidence>